<dbReference type="CDD" id="cd07377">
    <property type="entry name" value="WHTH_GntR"/>
    <property type="match status" value="1"/>
</dbReference>
<dbReference type="InterPro" id="IPR036390">
    <property type="entry name" value="WH_DNA-bd_sf"/>
</dbReference>
<dbReference type="RefSeq" id="WP_166635335.1">
    <property type="nucleotide sequence ID" value="NZ_SNXO01000004.1"/>
</dbReference>
<comment type="caution">
    <text evidence="5">The sequence shown here is derived from an EMBL/GenBank/DDBJ whole genome shotgun (WGS) entry which is preliminary data.</text>
</comment>
<accession>A0A4R6QCN6</accession>
<organism evidence="5 6">
    <name type="scientific">Aminicella lysinilytica</name>
    <dbReference type="NCBI Taxonomy" id="433323"/>
    <lineage>
        <taxon>Bacteria</taxon>
        <taxon>Bacillati</taxon>
        <taxon>Bacillota</taxon>
        <taxon>Clostridia</taxon>
        <taxon>Peptostreptococcales</taxon>
        <taxon>Anaerovoracaceae</taxon>
        <taxon>Aminicella</taxon>
    </lineage>
</organism>
<evidence type="ECO:0000313" key="5">
    <source>
        <dbReference type="EMBL" id="TDP59129.1"/>
    </source>
</evidence>
<keyword evidence="3" id="KW-0804">Transcription</keyword>
<dbReference type="Gene3D" id="1.20.120.530">
    <property type="entry name" value="GntR ligand-binding domain-like"/>
    <property type="match status" value="1"/>
</dbReference>
<dbReference type="InterPro" id="IPR011711">
    <property type="entry name" value="GntR_C"/>
</dbReference>
<evidence type="ECO:0000256" key="2">
    <source>
        <dbReference type="ARBA" id="ARBA00023125"/>
    </source>
</evidence>
<reference evidence="5 6" key="1">
    <citation type="submission" date="2019-03" db="EMBL/GenBank/DDBJ databases">
        <title>Genomic Encyclopedia of Type Strains, Phase IV (KMG-IV): sequencing the most valuable type-strain genomes for metagenomic binning, comparative biology and taxonomic classification.</title>
        <authorList>
            <person name="Goeker M."/>
        </authorList>
    </citation>
    <scope>NUCLEOTIDE SEQUENCE [LARGE SCALE GENOMIC DNA]</scope>
    <source>
        <strain evidence="5 6">DSM 28287</strain>
    </source>
</reference>
<sequence length="218" mass="24639">MADKARKNSLVDEVYQNIEGWITSGQLDPGDRLNIEDISKELGVSRTPVREAIGRLIQDGYVEQRHNAGPSVISFTPEQELDICQANAYIMNVVMSILRRDDGEKTLAVELRSIYEEQKAACEAGNLARFHQASTDFHNTIISFCSNETIKKAAANIYRQLNITTLLYQTIVDNQNMGLENHEGILLAIEAGNMTRAQELMKQHNVEGTRRYLQRRAE</sequence>
<dbReference type="PANTHER" id="PTHR43537">
    <property type="entry name" value="TRANSCRIPTIONAL REGULATOR, GNTR FAMILY"/>
    <property type="match status" value="1"/>
</dbReference>
<dbReference type="InterPro" id="IPR008920">
    <property type="entry name" value="TF_FadR/GntR_C"/>
</dbReference>
<dbReference type="SUPFAM" id="SSF46785">
    <property type="entry name" value="Winged helix' DNA-binding domain"/>
    <property type="match status" value="1"/>
</dbReference>
<protein>
    <submittedName>
        <fullName evidence="5">GntR family transcriptional regulator</fullName>
    </submittedName>
</protein>
<keyword evidence="2" id="KW-0238">DNA-binding</keyword>
<dbReference type="GO" id="GO:0003677">
    <property type="term" value="F:DNA binding"/>
    <property type="evidence" value="ECO:0007669"/>
    <property type="project" value="UniProtKB-KW"/>
</dbReference>
<evidence type="ECO:0000259" key="4">
    <source>
        <dbReference type="PROSITE" id="PS50949"/>
    </source>
</evidence>
<dbReference type="PROSITE" id="PS50949">
    <property type="entry name" value="HTH_GNTR"/>
    <property type="match status" value="1"/>
</dbReference>
<name>A0A4R6QCN6_9FIRM</name>
<dbReference type="AlphaFoldDB" id="A0A4R6QCN6"/>
<proteinExistence type="predicted"/>
<dbReference type="SUPFAM" id="SSF48008">
    <property type="entry name" value="GntR ligand-binding domain-like"/>
    <property type="match status" value="1"/>
</dbReference>
<dbReference type="PANTHER" id="PTHR43537:SF45">
    <property type="entry name" value="GNTR FAMILY REGULATORY PROTEIN"/>
    <property type="match status" value="1"/>
</dbReference>
<gene>
    <name evidence="5" type="ORF">EV211_10462</name>
</gene>
<dbReference type="EMBL" id="SNXO01000004">
    <property type="protein sequence ID" value="TDP59129.1"/>
    <property type="molecule type" value="Genomic_DNA"/>
</dbReference>
<evidence type="ECO:0000256" key="3">
    <source>
        <dbReference type="ARBA" id="ARBA00023163"/>
    </source>
</evidence>
<dbReference type="Pfam" id="PF00392">
    <property type="entry name" value="GntR"/>
    <property type="match status" value="1"/>
</dbReference>
<dbReference type="Pfam" id="PF07729">
    <property type="entry name" value="FCD"/>
    <property type="match status" value="1"/>
</dbReference>
<keyword evidence="1" id="KW-0805">Transcription regulation</keyword>
<evidence type="ECO:0000256" key="1">
    <source>
        <dbReference type="ARBA" id="ARBA00023015"/>
    </source>
</evidence>
<feature type="domain" description="HTH gntR-type" evidence="4">
    <location>
        <begin position="8"/>
        <end position="75"/>
    </location>
</feature>
<dbReference type="Proteomes" id="UP000295500">
    <property type="component" value="Unassembled WGS sequence"/>
</dbReference>
<dbReference type="GO" id="GO:0003700">
    <property type="term" value="F:DNA-binding transcription factor activity"/>
    <property type="evidence" value="ECO:0007669"/>
    <property type="project" value="InterPro"/>
</dbReference>
<dbReference type="SMART" id="SM00895">
    <property type="entry name" value="FCD"/>
    <property type="match status" value="1"/>
</dbReference>
<keyword evidence="6" id="KW-1185">Reference proteome</keyword>
<evidence type="ECO:0000313" key="6">
    <source>
        <dbReference type="Proteomes" id="UP000295500"/>
    </source>
</evidence>
<dbReference type="InterPro" id="IPR000524">
    <property type="entry name" value="Tscrpt_reg_HTH_GntR"/>
</dbReference>
<dbReference type="InterPro" id="IPR036388">
    <property type="entry name" value="WH-like_DNA-bd_sf"/>
</dbReference>
<dbReference type="Gene3D" id="1.10.10.10">
    <property type="entry name" value="Winged helix-like DNA-binding domain superfamily/Winged helix DNA-binding domain"/>
    <property type="match status" value="1"/>
</dbReference>
<dbReference type="SMART" id="SM00345">
    <property type="entry name" value="HTH_GNTR"/>
    <property type="match status" value="1"/>
</dbReference>